<dbReference type="Gene3D" id="3.20.20.450">
    <property type="entry name" value="EAL domain"/>
    <property type="match status" value="1"/>
</dbReference>
<proteinExistence type="predicted"/>
<dbReference type="Pfam" id="PF00563">
    <property type="entry name" value="EAL"/>
    <property type="match status" value="1"/>
</dbReference>
<gene>
    <name evidence="2" type="ORF">METUNv1_03114</name>
</gene>
<reference evidence="2 3" key="1">
    <citation type="journal article" date="2011" name="J. Bacteriol.">
        <title>Genome sequence of Methyloversatilis universalis FAM5T, a methylotrophic representative of the order Rhodocyclales.</title>
        <authorList>
            <person name="Kittichotirat W."/>
            <person name="Good N.M."/>
            <person name="Hall R."/>
            <person name="Bringel F."/>
            <person name="Lajus A."/>
            <person name="Medigue C."/>
            <person name="Smalley N.E."/>
            <person name="Beck D."/>
            <person name="Bumgarner R."/>
            <person name="Vuilleumier S."/>
            <person name="Kalyuzhnaya M.G."/>
        </authorList>
    </citation>
    <scope>NUCLEOTIDE SEQUENCE [LARGE SCALE GENOMIC DNA]</scope>
    <source>
        <strain evidence="3">ATCC BAA-1314 / JCM 13912 / FAM5</strain>
    </source>
</reference>
<dbReference type="PANTHER" id="PTHR33121">
    <property type="entry name" value="CYCLIC DI-GMP PHOSPHODIESTERASE PDEF"/>
    <property type="match status" value="1"/>
</dbReference>
<dbReference type="EMBL" id="AFHG01000054">
    <property type="protein sequence ID" value="EGK70644.1"/>
    <property type="molecule type" value="Genomic_DNA"/>
</dbReference>
<protein>
    <recommendedName>
        <fullName evidence="1">EAL domain-containing protein</fullName>
    </recommendedName>
</protein>
<evidence type="ECO:0000259" key="1">
    <source>
        <dbReference type="PROSITE" id="PS50883"/>
    </source>
</evidence>
<dbReference type="Proteomes" id="UP000005019">
    <property type="component" value="Unassembled WGS sequence"/>
</dbReference>
<sequence length="109" mass="12077">MSATEPDGWTAAQLAQAAEHRQLELHYQPIVDLRRGRIASAEALLRWRHPSLGLLPPGAFLPLAESSGLMPKIGAWVLGEACRQMQRWLALNWRPFRLAVNGVASENGK</sequence>
<dbReference type="InterPro" id="IPR035919">
    <property type="entry name" value="EAL_sf"/>
</dbReference>
<keyword evidence="3" id="KW-1185">Reference proteome</keyword>
<dbReference type="InterPro" id="IPR050706">
    <property type="entry name" value="Cyclic-di-GMP_PDE-like"/>
</dbReference>
<dbReference type="CDD" id="cd01948">
    <property type="entry name" value="EAL"/>
    <property type="match status" value="1"/>
</dbReference>
<organism evidence="2 3">
    <name type="scientific">Methyloversatilis universalis (strain ATCC BAA-1314 / DSM 25237 / JCM 13912 / CCUG 52030 / FAM5)</name>
    <dbReference type="NCBI Taxonomy" id="1000565"/>
    <lineage>
        <taxon>Bacteria</taxon>
        <taxon>Pseudomonadati</taxon>
        <taxon>Pseudomonadota</taxon>
        <taxon>Betaproteobacteria</taxon>
        <taxon>Nitrosomonadales</taxon>
        <taxon>Sterolibacteriaceae</taxon>
        <taxon>Methyloversatilis</taxon>
    </lineage>
</organism>
<dbReference type="PANTHER" id="PTHR33121:SF70">
    <property type="entry name" value="SIGNALING PROTEIN YKOW"/>
    <property type="match status" value="1"/>
</dbReference>
<evidence type="ECO:0000313" key="3">
    <source>
        <dbReference type="Proteomes" id="UP000005019"/>
    </source>
</evidence>
<dbReference type="AlphaFoldDB" id="F5RFN0"/>
<comment type="caution">
    <text evidence="2">The sequence shown here is derived from an EMBL/GenBank/DDBJ whole genome shotgun (WGS) entry which is preliminary data.</text>
</comment>
<evidence type="ECO:0000313" key="2">
    <source>
        <dbReference type="EMBL" id="EGK70644.1"/>
    </source>
</evidence>
<accession>F5RFN0</accession>
<dbReference type="InterPro" id="IPR001633">
    <property type="entry name" value="EAL_dom"/>
</dbReference>
<dbReference type="OrthoDB" id="9813903at2"/>
<dbReference type="SUPFAM" id="SSF141868">
    <property type="entry name" value="EAL domain-like"/>
    <property type="match status" value="1"/>
</dbReference>
<dbReference type="eggNOG" id="COG2200">
    <property type="taxonomic scope" value="Bacteria"/>
</dbReference>
<dbReference type="SMART" id="SM00052">
    <property type="entry name" value="EAL"/>
    <property type="match status" value="1"/>
</dbReference>
<name>F5RFN0_METUF</name>
<dbReference type="PROSITE" id="PS50883">
    <property type="entry name" value="EAL"/>
    <property type="match status" value="1"/>
</dbReference>
<feature type="domain" description="EAL" evidence="1">
    <location>
        <begin position="7"/>
        <end position="109"/>
    </location>
</feature>
<dbReference type="GO" id="GO:0071111">
    <property type="term" value="F:cyclic-guanylate-specific phosphodiesterase activity"/>
    <property type="evidence" value="ECO:0007669"/>
    <property type="project" value="InterPro"/>
</dbReference>
<dbReference type="STRING" id="1000565.METUNv1_03114"/>